<dbReference type="InterPro" id="IPR050523">
    <property type="entry name" value="AKR_Detox_Biosynth"/>
</dbReference>
<sequence>MPTKPTKPTDTANTPPEADADVRGLLGDRRVHRVGYGAMQLEHVPRQEAIALLRRAVELGVDHVDTAHFYGAGAVNEAIGSALAQQRDGVLIASKVGATHEPAAEYGLAPAQRPEQLRAEVEANLRSLGVDRIDLVNLRRLDGGGPGIRASGDQVVDLDDQLAALADLRQAGTIGHIGLSNVTRAQLRQALPVGIACVQNHYNLLDRTDAPVLDECRARNIAWVPFFPLGSGVTAHPAVLAAAERTDASPAQVGLAWLLGHAPQTLLIPGTTKPAHLEQNLRAVDVHLDADTRAELDGLGNRIEHTGRTKNTAHEPTS</sequence>
<evidence type="ECO:0000256" key="1">
    <source>
        <dbReference type="ARBA" id="ARBA00023002"/>
    </source>
</evidence>
<dbReference type="AlphaFoldDB" id="A0A660CBZ1"/>
<comment type="caution">
    <text evidence="4">The sequence shown here is derived from an EMBL/GenBank/DDBJ whole genome shotgun (WGS) entry which is preliminary data.</text>
</comment>
<keyword evidence="1" id="KW-0560">Oxidoreductase</keyword>
<dbReference type="Gene3D" id="3.20.20.100">
    <property type="entry name" value="NADP-dependent oxidoreductase domain"/>
    <property type="match status" value="1"/>
</dbReference>
<feature type="region of interest" description="Disordered" evidence="2">
    <location>
        <begin position="1"/>
        <end position="21"/>
    </location>
</feature>
<dbReference type="SUPFAM" id="SSF51430">
    <property type="entry name" value="NAD(P)-linked oxidoreductase"/>
    <property type="match status" value="1"/>
</dbReference>
<evidence type="ECO:0000259" key="3">
    <source>
        <dbReference type="Pfam" id="PF00248"/>
    </source>
</evidence>
<accession>A0A660CBZ1</accession>
<dbReference type="InterPro" id="IPR023210">
    <property type="entry name" value="NADP_OxRdtase_dom"/>
</dbReference>
<dbReference type="PANTHER" id="PTHR43364:SF4">
    <property type="entry name" value="NAD(P)-LINKED OXIDOREDUCTASE SUPERFAMILY PROTEIN"/>
    <property type="match status" value="1"/>
</dbReference>
<name>A0A660CBZ1_9PSEU</name>
<dbReference type="Proteomes" id="UP000317303">
    <property type="component" value="Unassembled WGS sequence"/>
</dbReference>
<dbReference type="GO" id="GO:0016491">
    <property type="term" value="F:oxidoreductase activity"/>
    <property type="evidence" value="ECO:0007669"/>
    <property type="project" value="UniProtKB-KW"/>
</dbReference>
<dbReference type="InterPro" id="IPR036812">
    <property type="entry name" value="NAD(P)_OxRdtase_dom_sf"/>
</dbReference>
<dbReference type="RefSeq" id="WP_051757871.1">
    <property type="nucleotide sequence ID" value="NZ_JOIJ01000009.1"/>
</dbReference>
<organism evidence="4 5">
    <name type="scientific">Prauserella rugosa</name>
    <dbReference type="NCBI Taxonomy" id="43354"/>
    <lineage>
        <taxon>Bacteria</taxon>
        <taxon>Bacillati</taxon>
        <taxon>Actinomycetota</taxon>
        <taxon>Actinomycetes</taxon>
        <taxon>Pseudonocardiales</taxon>
        <taxon>Pseudonocardiaceae</taxon>
        <taxon>Prauserella</taxon>
    </lineage>
</organism>
<protein>
    <submittedName>
        <fullName evidence="4">Aryl-alcohol dehydrogenase-like predicted oxidoreductase</fullName>
    </submittedName>
</protein>
<dbReference type="Pfam" id="PF00248">
    <property type="entry name" value="Aldo_ket_red"/>
    <property type="match status" value="1"/>
</dbReference>
<reference evidence="4 5" key="1">
    <citation type="submission" date="2019-07" db="EMBL/GenBank/DDBJ databases">
        <title>R&amp;d 2014.</title>
        <authorList>
            <person name="Klenk H.-P."/>
        </authorList>
    </citation>
    <scope>NUCLEOTIDE SEQUENCE [LARGE SCALE GENOMIC DNA]</scope>
    <source>
        <strain evidence="4 5">DSM 43194</strain>
    </source>
</reference>
<feature type="compositionally biased region" description="Polar residues" evidence="2">
    <location>
        <begin position="1"/>
        <end position="14"/>
    </location>
</feature>
<dbReference type="EMBL" id="VLJV01000001">
    <property type="protein sequence ID" value="TWH19273.1"/>
    <property type="molecule type" value="Genomic_DNA"/>
</dbReference>
<dbReference type="CDD" id="cd19088">
    <property type="entry name" value="AKR_AKR13B1"/>
    <property type="match status" value="1"/>
</dbReference>
<dbReference type="OrthoDB" id="3216283at2"/>
<evidence type="ECO:0000256" key="2">
    <source>
        <dbReference type="SAM" id="MobiDB-lite"/>
    </source>
</evidence>
<dbReference type="PANTHER" id="PTHR43364">
    <property type="entry name" value="NADH-SPECIFIC METHYLGLYOXAL REDUCTASE-RELATED"/>
    <property type="match status" value="1"/>
</dbReference>
<gene>
    <name evidence="4" type="ORF">JD82_01096</name>
</gene>
<evidence type="ECO:0000313" key="4">
    <source>
        <dbReference type="EMBL" id="TWH19273.1"/>
    </source>
</evidence>
<proteinExistence type="predicted"/>
<feature type="domain" description="NADP-dependent oxidoreductase" evidence="3">
    <location>
        <begin position="34"/>
        <end position="299"/>
    </location>
</feature>
<evidence type="ECO:0000313" key="5">
    <source>
        <dbReference type="Proteomes" id="UP000317303"/>
    </source>
</evidence>
<keyword evidence="5" id="KW-1185">Reference proteome</keyword>